<dbReference type="PANTHER" id="PTHR13239:SF4">
    <property type="entry name" value="AT25231P"/>
    <property type="match status" value="1"/>
</dbReference>
<dbReference type="EMBL" id="BPWL01000002">
    <property type="protein sequence ID" value="GJJ07326.1"/>
    <property type="molecule type" value="Genomic_DNA"/>
</dbReference>
<sequence length="1083" mass="121938">MLGARGKRSYASKCDCALVGFRDISIKARQMEGSLNSANSMDSLTLGQLKSMQSYYDFRYEDEDTVFNELEEFFSYVEVSQVAENWKAWQGSFPGEWIKSSFQTRKAHVELLLESLEHRDAEIRFTSARRMVYILQGTFGETTSPEHQLHWIIENCKVVRAANGTAVIVEATKMASSKLEFLSNLYDSDMAHFNISATERQDFVEEICTELSVYLGMLYFLIEIFKGDEEFGEELIPKVSLDPPLPIYIINLLGSLKERSAKGYPMKKLLLVLWKTLLTTCGGVRDLSRCKRLTRETCGLKSEEEINSRIKSSPSDFTTFRQETSVKYPTFNPAPGSDQPATRLSEAFSPIPIRSHYPHQDSHTQGFNTSDSLGNLVYNASRGPPSHGPFPGTPAPTPPPSPKPKKQQYQTDQSRPFIFPFSSKALLRNGKLVPFAIDEADRLYERHMYISAALWQMAKTREECLLDESGLNNFPNRGDILGSWSQDRRYSVVSTVNSEDEGEKLYDIALLDQMLVEAEANIKRSQASGDRAYLRKYQERRQDIIRLKRAATLPAMQGFVLVLLKLLLASVHAASGQPPPSASSNNGCPNMSQDMPHPPPPPPTLEEMDVMRHREITSKAVSAILILVLQWFKVSHVMKFHHLGQLLLDSNCLLLILKMFGLQEVSTMVVTKNDSPDHNFFRYCQLNFARNMAAPRPEDSMLTAPPRQTVTRRIVLPNGQTAEEEIDLLSDYSWRNFFTSINFVRIMQKLSKHRSHRIWLLVQYKSSAILKRMLKVSHPMLQLHVLKLLKSQVPYCGRKWRQSNMKVITSIYLNCRPDLRDEWLTGSEVEDVQGALAQETALRTLIKFYNTKRYGTSNNMSPNQFQHRRTSSQSIPPLEGLPAGPELANIRNAGGANVDLDVFPPIRSQARDPSIFLPYISEDVGLDDFDEEYLRSLGLTDDHGSLTPGGSIQGLSAWQRLSMFTPADIGADAYSDNDSMVSVGELGPEQRLDDQSSADENINNWEHMSPKTMAALPKSPAGTRRSSSGSGLRPVLSFDLDDGSAIDDTDELEEPEKGPMPREQPGPFAGGGGVDEVEYMWNE</sequence>
<dbReference type="Pfam" id="PF07923">
    <property type="entry name" value="N1221"/>
    <property type="match status" value="1"/>
</dbReference>
<dbReference type="Proteomes" id="UP001050691">
    <property type="component" value="Unassembled WGS sequence"/>
</dbReference>
<feature type="compositionally biased region" description="Pro residues" evidence="1">
    <location>
        <begin position="386"/>
        <end position="402"/>
    </location>
</feature>
<dbReference type="InterPro" id="IPR021819">
    <property type="entry name" value="Far11/STRP_C"/>
</dbReference>
<organism evidence="4 5">
    <name type="scientific">Clathrus columnatus</name>
    <dbReference type="NCBI Taxonomy" id="1419009"/>
    <lineage>
        <taxon>Eukaryota</taxon>
        <taxon>Fungi</taxon>
        <taxon>Dikarya</taxon>
        <taxon>Basidiomycota</taxon>
        <taxon>Agaricomycotina</taxon>
        <taxon>Agaricomycetes</taxon>
        <taxon>Phallomycetidae</taxon>
        <taxon>Phallales</taxon>
        <taxon>Clathraceae</taxon>
        <taxon>Clathrus</taxon>
    </lineage>
</organism>
<dbReference type="InterPro" id="IPR012486">
    <property type="entry name" value="Far11/STRP_N"/>
</dbReference>
<proteinExistence type="predicted"/>
<feature type="domain" description="Far11/STRP C-terminal" evidence="3">
    <location>
        <begin position="434"/>
        <end position="933"/>
    </location>
</feature>
<gene>
    <name evidence="4" type="ORF">Clacol_001527</name>
</gene>
<evidence type="ECO:0000313" key="5">
    <source>
        <dbReference type="Proteomes" id="UP001050691"/>
    </source>
</evidence>
<feature type="compositionally biased region" description="Polar residues" evidence="1">
    <location>
        <begin position="363"/>
        <end position="373"/>
    </location>
</feature>
<feature type="domain" description="Far11/STRP N-terminal" evidence="2">
    <location>
        <begin position="53"/>
        <end position="362"/>
    </location>
</feature>
<feature type="region of interest" description="Disordered" evidence="1">
    <location>
        <begin position="353"/>
        <end position="412"/>
    </location>
</feature>
<feature type="region of interest" description="Disordered" evidence="1">
    <location>
        <begin position="575"/>
        <end position="606"/>
    </location>
</feature>
<dbReference type="PANTHER" id="PTHR13239">
    <property type="entry name" value="PROTEIN REQUIRED FOR HYPHAL ANASTOMOSIS HAM-2"/>
    <property type="match status" value="1"/>
</dbReference>
<feature type="region of interest" description="Disordered" evidence="1">
    <location>
        <begin position="859"/>
        <end position="885"/>
    </location>
</feature>
<dbReference type="SMART" id="SM01293">
    <property type="entry name" value="DUF3402"/>
    <property type="match status" value="1"/>
</dbReference>
<evidence type="ECO:0000259" key="3">
    <source>
        <dbReference type="SMART" id="SM01293"/>
    </source>
</evidence>
<accession>A0AAV5A405</accession>
<name>A0AAV5A405_9AGAM</name>
<comment type="caution">
    <text evidence="4">The sequence shown here is derived from an EMBL/GenBank/DDBJ whole genome shotgun (WGS) entry which is preliminary data.</text>
</comment>
<dbReference type="AlphaFoldDB" id="A0AAV5A405"/>
<dbReference type="SMART" id="SM01292">
    <property type="entry name" value="N1221"/>
    <property type="match status" value="1"/>
</dbReference>
<evidence type="ECO:0000313" key="4">
    <source>
        <dbReference type="EMBL" id="GJJ07326.1"/>
    </source>
</evidence>
<feature type="compositionally biased region" description="Polar residues" evidence="1">
    <location>
        <begin position="859"/>
        <end position="875"/>
    </location>
</feature>
<protein>
    <submittedName>
        <fullName evidence="4">Uncharacterized protein</fullName>
    </submittedName>
</protein>
<feature type="compositionally biased region" description="Acidic residues" evidence="1">
    <location>
        <begin position="1039"/>
        <end position="1054"/>
    </location>
</feature>
<evidence type="ECO:0000259" key="2">
    <source>
        <dbReference type="SMART" id="SM01292"/>
    </source>
</evidence>
<feature type="compositionally biased region" description="Low complexity" evidence="1">
    <location>
        <begin position="1019"/>
        <end position="1037"/>
    </location>
</feature>
<reference evidence="4" key="1">
    <citation type="submission" date="2021-10" db="EMBL/GenBank/DDBJ databases">
        <title>De novo Genome Assembly of Clathrus columnatus (Basidiomycota, Fungi) Using Illumina and Nanopore Sequence Data.</title>
        <authorList>
            <person name="Ogiso-Tanaka E."/>
            <person name="Itagaki H."/>
            <person name="Hosoya T."/>
            <person name="Hosaka K."/>
        </authorList>
    </citation>
    <scope>NUCLEOTIDE SEQUENCE</scope>
    <source>
        <strain evidence="4">MO-923</strain>
    </source>
</reference>
<feature type="compositionally biased region" description="Low complexity" evidence="1">
    <location>
        <begin position="876"/>
        <end position="885"/>
    </location>
</feature>
<evidence type="ECO:0000256" key="1">
    <source>
        <dbReference type="SAM" id="MobiDB-lite"/>
    </source>
</evidence>
<keyword evidence="5" id="KW-1185">Reference proteome</keyword>
<dbReference type="Pfam" id="PF11882">
    <property type="entry name" value="DUF3402"/>
    <property type="match status" value="1"/>
</dbReference>
<dbReference type="GO" id="GO:0005829">
    <property type="term" value="C:cytosol"/>
    <property type="evidence" value="ECO:0007669"/>
    <property type="project" value="TreeGrafter"/>
</dbReference>
<feature type="region of interest" description="Disordered" evidence="1">
    <location>
        <begin position="1002"/>
        <end position="1083"/>
    </location>
</feature>
<dbReference type="GO" id="GO:0007010">
    <property type="term" value="P:cytoskeleton organization"/>
    <property type="evidence" value="ECO:0007669"/>
    <property type="project" value="TreeGrafter"/>
</dbReference>
<dbReference type="InterPro" id="IPR040185">
    <property type="entry name" value="Far11/STRP"/>
</dbReference>